<dbReference type="EMBL" id="CP043031">
    <property type="protein sequence ID" value="QEH92212.1"/>
    <property type="molecule type" value="Genomic_DNA"/>
</dbReference>
<dbReference type="InterPro" id="IPR004841">
    <property type="entry name" value="AA-permease/SLC12A_dom"/>
</dbReference>
<keyword evidence="9" id="KW-1185">Reference proteome</keyword>
<feature type="transmembrane region" description="Helical" evidence="6">
    <location>
        <begin position="392"/>
        <end position="417"/>
    </location>
</feature>
<comment type="subcellular location">
    <subcellularLocation>
        <location evidence="1">Membrane</location>
        <topology evidence="1">Multi-pass membrane protein</topology>
    </subcellularLocation>
</comment>
<feature type="transmembrane region" description="Helical" evidence="6">
    <location>
        <begin position="316"/>
        <end position="338"/>
    </location>
</feature>
<evidence type="ECO:0000313" key="8">
    <source>
        <dbReference type="EMBL" id="QEH92212.1"/>
    </source>
</evidence>
<feature type="transmembrane region" description="Helical" evidence="6">
    <location>
        <begin position="211"/>
        <end position="235"/>
    </location>
</feature>
<feature type="domain" description="Amino acid permease/ SLC12A" evidence="7">
    <location>
        <begin position="59"/>
        <end position="418"/>
    </location>
</feature>
<dbReference type="Proteomes" id="UP000323565">
    <property type="component" value="Chromosome"/>
</dbReference>
<evidence type="ECO:0000256" key="3">
    <source>
        <dbReference type="ARBA" id="ARBA00022989"/>
    </source>
</evidence>
<dbReference type="PANTHER" id="PTHR42770:SF16">
    <property type="entry name" value="AMINO ACID PERMEASE"/>
    <property type="match status" value="1"/>
</dbReference>
<keyword evidence="2 6" id="KW-0812">Transmembrane</keyword>
<feature type="transmembrane region" description="Helical" evidence="6">
    <location>
        <begin position="481"/>
        <end position="504"/>
    </location>
</feature>
<evidence type="ECO:0000256" key="6">
    <source>
        <dbReference type="SAM" id="Phobius"/>
    </source>
</evidence>
<feature type="transmembrane region" description="Helical" evidence="6">
    <location>
        <begin position="30"/>
        <end position="52"/>
    </location>
</feature>
<feature type="transmembrane region" description="Helical" evidence="6">
    <location>
        <begin position="145"/>
        <end position="162"/>
    </location>
</feature>
<feature type="transmembrane region" description="Helical" evidence="6">
    <location>
        <begin position="64"/>
        <end position="84"/>
    </location>
</feature>
<evidence type="ECO:0000259" key="7">
    <source>
        <dbReference type="Pfam" id="PF00324"/>
    </source>
</evidence>
<evidence type="ECO:0000256" key="4">
    <source>
        <dbReference type="ARBA" id="ARBA00023136"/>
    </source>
</evidence>
<gene>
    <name evidence="8" type="ORF">FV141_00660</name>
</gene>
<reference evidence="8 9" key="1">
    <citation type="submission" date="2019-08" db="EMBL/GenBank/DDBJ databases">
        <title>Dermacoccus abyssi strain HZAU 226, whole genome Nanopore sequencing project.</title>
        <authorList>
            <person name="Guo A."/>
            <person name="Zhang X."/>
            <person name="Ruan Y."/>
            <person name="Liu W."/>
            <person name="Chen Q."/>
            <person name="Gu L."/>
        </authorList>
    </citation>
    <scope>NUCLEOTIDE SEQUENCE [LARGE SCALE GENOMIC DNA]</scope>
    <source>
        <strain evidence="8 9">HZAU 226</strain>
    </source>
</reference>
<evidence type="ECO:0000313" key="9">
    <source>
        <dbReference type="Proteomes" id="UP000323565"/>
    </source>
</evidence>
<protein>
    <submittedName>
        <fullName evidence="8">APC family permease</fullName>
    </submittedName>
</protein>
<name>A0ABX5Z5F2_9MICO</name>
<feature type="transmembrane region" description="Helical" evidence="6">
    <location>
        <begin position="105"/>
        <end position="133"/>
    </location>
</feature>
<proteinExistence type="predicted"/>
<evidence type="ECO:0000256" key="5">
    <source>
        <dbReference type="SAM" id="MobiDB-lite"/>
    </source>
</evidence>
<evidence type="ECO:0000256" key="1">
    <source>
        <dbReference type="ARBA" id="ARBA00004141"/>
    </source>
</evidence>
<feature type="transmembrane region" description="Helical" evidence="6">
    <location>
        <begin position="450"/>
        <end position="469"/>
    </location>
</feature>
<dbReference type="Pfam" id="PF00324">
    <property type="entry name" value="AA_permease"/>
    <property type="match status" value="1"/>
</dbReference>
<dbReference type="Gene3D" id="1.20.1740.10">
    <property type="entry name" value="Amino acid/polyamine transporter I"/>
    <property type="match status" value="1"/>
</dbReference>
<sequence>MSSAPLHDDARERATSGDEHRLRSGRLGSVAIAFIVVSAAAPLTAMAGGAPVAMLLGNGPGIPFAYLIVSALLLLFAVGYTAMARHHTSTGAFYAYVARGLKQPAGGAAAWTALLGYNSMQIGLYGLFGAAAASFCAETLGFNPPWWACSFVAWAIIGVLGYRQVDLSVKVLGILVALEFLIVLLLDVAIVGKGGNGGTGGFASNLSMEPFSFGALTSGSLAIALLFNSASYIGFESTTIYSEEAKDPRRTVPRATYLAVIVIGVFYSITTWLMVSAQGPSTLVSHLGELKPDPTVFLFELGGTYLGSTATQVMSLLFATSVFAALLAFHNAVARYLYALGREGLVPRKLGHTHALHLSPHMGSMSQTALAAVVLLLFTVTGQDPVLNLFTWLTQLGTLAILFLMSLASVAVVAFFARYRGERRKAAADEAVTADVATAGTGAGGMWRTAVAPALAAVFMGAVAVYATSQFGNLIGNPESALRWVLPGLILVAVVVGIISAAALKKRDPERWALMGKDRVDELVPDHH</sequence>
<feature type="region of interest" description="Disordered" evidence="5">
    <location>
        <begin position="1"/>
        <end position="20"/>
    </location>
</feature>
<feature type="transmembrane region" description="Helical" evidence="6">
    <location>
        <begin position="255"/>
        <end position="275"/>
    </location>
</feature>
<evidence type="ECO:0000256" key="2">
    <source>
        <dbReference type="ARBA" id="ARBA00022692"/>
    </source>
</evidence>
<dbReference type="PANTHER" id="PTHR42770">
    <property type="entry name" value="AMINO ACID TRANSPORTER-RELATED"/>
    <property type="match status" value="1"/>
</dbReference>
<feature type="transmembrane region" description="Helical" evidence="6">
    <location>
        <begin position="169"/>
        <end position="191"/>
    </location>
</feature>
<keyword evidence="4 6" id="KW-0472">Membrane</keyword>
<keyword evidence="3 6" id="KW-1133">Transmembrane helix</keyword>
<feature type="transmembrane region" description="Helical" evidence="6">
    <location>
        <begin position="358"/>
        <end position="380"/>
    </location>
</feature>
<dbReference type="InterPro" id="IPR050367">
    <property type="entry name" value="APC_superfamily"/>
</dbReference>
<accession>A0ABX5Z5F2</accession>
<organism evidence="8 9">
    <name type="scientific">Dermacoccus abyssi</name>
    <dbReference type="NCBI Taxonomy" id="322596"/>
    <lineage>
        <taxon>Bacteria</taxon>
        <taxon>Bacillati</taxon>
        <taxon>Actinomycetota</taxon>
        <taxon>Actinomycetes</taxon>
        <taxon>Micrococcales</taxon>
        <taxon>Dermacoccaceae</taxon>
        <taxon>Dermacoccus</taxon>
    </lineage>
</organism>